<dbReference type="InterPro" id="IPR036390">
    <property type="entry name" value="WH_DNA-bd_sf"/>
</dbReference>
<evidence type="ECO:0000256" key="4">
    <source>
        <dbReference type="SAM" id="MobiDB-lite"/>
    </source>
</evidence>
<dbReference type="PANTHER" id="PTHR43537">
    <property type="entry name" value="TRANSCRIPTIONAL REGULATOR, GNTR FAMILY"/>
    <property type="match status" value="1"/>
</dbReference>
<evidence type="ECO:0000259" key="5">
    <source>
        <dbReference type="PROSITE" id="PS50949"/>
    </source>
</evidence>
<dbReference type="InterPro" id="IPR000524">
    <property type="entry name" value="Tscrpt_reg_HTH_GntR"/>
</dbReference>
<sequence>MSHEPSQIIMDASDPPSGASSTQQDNVYARLRQWVTVGRFLPGQRLKIRDVAAELGVGHMPVRAALQRLAAEGALINVPNAGVAVPRMAISELDDLLQMRMLLEGEAAERGAAMLNRAQRAAMQRLCEQMSAALQAGNFVTYLSLNEDFHVLLYRAAGSPLLYSLIDTLWLKAGPVSNQLFDVPEAPAVLNHAHEDMIKALARGDNVAVRRAVEKDIFVAGQFLRQQLKTAGRA</sequence>
<dbReference type="Pfam" id="PF07729">
    <property type="entry name" value="FCD"/>
    <property type="match status" value="1"/>
</dbReference>
<dbReference type="SUPFAM" id="SSF48008">
    <property type="entry name" value="GntR ligand-binding domain-like"/>
    <property type="match status" value="1"/>
</dbReference>
<dbReference type="Pfam" id="PF00392">
    <property type="entry name" value="GntR"/>
    <property type="match status" value="1"/>
</dbReference>
<dbReference type="PROSITE" id="PS50949">
    <property type="entry name" value="HTH_GNTR"/>
    <property type="match status" value="1"/>
</dbReference>
<evidence type="ECO:0000256" key="2">
    <source>
        <dbReference type="ARBA" id="ARBA00023125"/>
    </source>
</evidence>
<dbReference type="PANTHER" id="PTHR43537:SF39">
    <property type="entry name" value="HTH-TYPE TRANSCRIPTIONAL REGULATOR MCBR"/>
    <property type="match status" value="1"/>
</dbReference>
<gene>
    <name evidence="6" type="ORF">J2W49_003890</name>
</gene>
<dbReference type="SMART" id="SM00895">
    <property type="entry name" value="FCD"/>
    <property type="match status" value="1"/>
</dbReference>
<protein>
    <submittedName>
        <fullName evidence="6">DNA-binding GntR family transcriptional regulator</fullName>
    </submittedName>
</protein>
<dbReference type="SUPFAM" id="SSF46785">
    <property type="entry name" value="Winged helix' DNA-binding domain"/>
    <property type="match status" value="1"/>
</dbReference>
<dbReference type="RefSeq" id="WP_310320153.1">
    <property type="nucleotide sequence ID" value="NZ_JAVDWU010000009.1"/>
</dbReference>
<dbReference type="InterPro" id="IPR011711">
    <property type="entry name" value="GntR_C"/>
</dbReference>
<comment type="caution">
    <text evidence="6">The sequence shown here is derived from an EMBL/GenBank/DDBJ whole genome shotgun (WGS) entry which is preliminary data.</text>
</comment>
<organism evidence="6 7">
    <name type="scientific">Hydrogenophaga palleronii</name>
    <dbReference type="NCBI Taxonomy" id="65655"/>
    <lineage>
        <taxon>Bacteria</taxon>
        <taxon>Pseudomonadati</taxon>
        <taxon>Pseudomonadota</taxon>
        <taxon>Betaproteobacteria</taxon>
        <taxon>Burkholderiales</taxon>
        <taxon>Comamonadaceae</taxon>
        <taxon>Hydrogenophaga</taxon>
    </lineage>
</organism>
<evidence type="ECO:0000256" key="3">
    <source>
        <dbReference type="ARBA" id="ARBA00023163"/>
    </source>
</evidence>
<dbReference type="InterPro" id="IPR008920">
    <property type="entry name" value="TF_FadR/GntR_C"/>
</dbReference>
<dbReference type="EMBL" id="JAVDWU010000009">
    <property type="protein sequence ID" value="MDR7151914.1"/>
    <property type="molecule type" value="Genomic_DNA"/>
</dbReference>
<dbReference type="Gene3D" id="1.20.120.530">
    <property type="entry name" value="GntR ligand-binding domain-like"/>
    <property type="match status" value="1"/>
</dbReference>
<feature type="domain" description="HTH gntR-type" evidence="5">
    <location>
        <begin position="21"/>
        <end position="88"/>
    </location>
</feature>
<dbReference type="InterPro" id="IPR036388">
    <property type="entry name" value="WH-like_DNA-bd_sf"/>
</dbReference>
<evidence type="ECO:0000256" key="1">
    <source>
        <dbReference type="ARBA" id="ARBA00023015"/>
    </source>
</evidence>
<proteinExistence type="predicted"/>
<name>A0ABU1WS66_9BURK</name>
<evidence type="ECO:0000313" key="7">
    <source>
        <dbReference type="Proteomes" id="UP001265700"/>
    </source>
</evidence>
<feature type="region of interest" description="Disordered" evidence="4">
    <location>
        <begin position="1"/>
        <end position="24"/>
    </location>
</feature>
<dbReference type="GO" id="GO:0003677">
    <property type="term" value="F:DNA binding"/>
    <property type="evidence" value="ECO:0007669"/>
    <property type="project" value="UniProtKB-KW"/>
</dbReference>
<evidence type="ECO:0000313" key="6">
    <source>
        <dbReference type="EMBL" id="MDR7151914.1"/>
    </source>
</evidence>
<keyword evidence="1" id="KW-0805">Transcription regulation</keyword>
<keyword evidence="2 6" id="KW-0238">DNA-binding</keyword>
<keyword evidence="7" id="KW-1185">Reference proteome</keyword>
<dbReference type="SMART" id="SM00345">
    <property type="entry name" value="HTH_GNTR"/>
    <property type="match status" value="1"/>
</dbReference>
<dbReference type="Proteomes" id="UP001265700">
    <property type="component" value="Unassembled WGS sequence"/>
</dbReference>
<reference evidence="6 7" key="1">
    <citation type="submission" date="2023-07" db="EMBL/GenBank/DDBJ databases">
        <title>Sorghum-associated microbial communities from plants grown in Nebraska, USA.</title>
        <authorList>
            <person name="Schachtman D."/>
        </authorList>
    </citation>
    <scope>NUCLEOTIDE SEQUENCE [LARGE SCALE GENOMIC DNA]</scope>
    <source>
        <strain evidence="6 7">4249</strain>
    </source>
</reference>
<accession>A0ABU1WS66</accession>
<dbReference type="Gene3D" id="1.10.10.10">
    <property type="entry name" value="Winged helix-like DNA-binding domain superfamily/Winged helix DNA-binding domain"/>
    <property type="match status" value="1"/>
</dbReference>
<keyword evidence="3" id="KW-0804">Transcription</keyword>